<evidence type="ECO:0000256" key="8">
    <source>
        <dbReference type="ARBA" id="ARBA00051875"/>
    </source>
</evidence>
<evidence type="ECO:0000256" key="3">
    <source>
        <dbReference type="ARBA" id="ARBA00022723"/>
    </source>
</evidence>
<evidence type="ECO:0000256" key="7">
    <source>
        <dbReference type="ARBA" id="ARBA00023080"/>
    </source>
</evidence>
<keyword evidence="6 10" id="KW-0460">Magnesium</keyword>
<evidence type="ECO:0000313" key="12">
    <source>
        <dbReference type="EMBL" id="XBJ28960.1"/>
    </source>
</evidence>
<dbReference type="HAMAP" id="MF_01405">
    <property type="entry name" value="Non_canon_purine_NTPase"/>
    <property type="match status" value="1"/>
</dbReference>
<dbReference type="GO" id="GO:0009117">
    <property type="term" value="P:nucleotide metabolic process"/>
    <property type="evidence" value="ECO:0007669"/>
    <property type="project" value="UniProtKB-KW"/>
</dbReference>
<reference evidence="12" key="1">
    <citation type="submission" date="2024-05" db="EMBL/GenBank/DDBJ databases">
        <title>Campylobacter coli isolated from environmental waters in Slovenia.</title>
        <authorList>
            <person name="Zautner A.E."/>
            <person name="Bunk B."/>
            <person name="Riedel T."/>
            <person name="Sproeer C."/>
        </authorList>
    </citation>
    <scope>NUCLEOTIDE SEQUENCE</scope>
    <source>
        <strain evidence="12">CCS1377</strain>
    </source>
</reference>
<feature type="active site" description="Proton acceptor" evidence="10">
    <location>
        <position position="73"/>
    </location>
</feature>
<name>A0AAU7E6T4_9BACT</name>
<organism evidence="12">
    <name type="scientific">Campylobacter sp. CCS1377</name>
    <dbReference type="NCBI Taxonomy" id="3158229"/>
    <lineage>
        <taxon>Bacteria</taxon>
        <taxon>Pseudomonadati</taxon>
        <taxon>Campylobacterota</taxon>
        <taxon>Epsilonproteobacteria</taxon>
        <taxon>Campylobacterales</taxon>
        <taxon>Campylobacteraceae</taxon>
        <taxon>Campylobacter</taxon>
    </lineage>
</organism>
<keyword evidence="5 10" id="KW-0378">Hydrolase</keyword>
<evidence type="ECO:0000256" key="1">
    <source>
        <dbReference type="ARBA" id="ARBA00008023"/>
    </source>
</evidence>
<dbReference type="InterPro" id="IPR020922">
    <property type="entry name" value="dITP/XTP_pyrophosphatase"/>
</dbReference>
<dbReference type="GO" id="GO:0009146">
    <property type="term" value="P:purine nucleoside triphosphate catabolic process"/>
    <property type="evidence" value="ECO:0007669"/>
    <property type="project" value="UniProtKB-UniRule"/>
</dbReference>
<gene>
    <name evidence="12" type="primary">rdgB</name>
    <name evidence="12" type="ORF">AAH949_07695</name>
</gene>
<feature type="binding site" evidence="10">
    <location>
        <begin position="7"/>
        <end position="12"/>
    </location>
    <ligand>
        <name>substrate</name>
    </ligand>
</feature>
<dbReference type="GO" id="GO:0036220">
    <property type="term" value="F:ITP diphosphatase activity"/>
    <property type="evidence" value="ECO:0007669"/>
    <property type="project" value="UniProtKB-UniRule"/>
</dbReference>
<evidence type="ECO:0000256" key="11">
    <source>
        <dbReference type="RuleBase" id="RU003781"/>
    </source>
</evidence>
<evidence type="ECO:0000256" key="6">
    <source>
        <dbReference type="ARBA" id="ARBA00022842"/>
    </source>
</evidence>
<comment type="function">
    <text evidence="10">Pyrophosphatase that catalyzes the hydrolysis of nucleoside triphosphates to their monophosphate derivatives, with a high preference for the non-canonical purine nucleotides XTP (xanthosine triphosphate), dITP (deoxyinosine triphosphate) and ITP. Seems to function as a house-cleaning enzyme that removes non-canonical purine nucleotides from the nucleotide pool, thus preventing their incorporation into DNA/RNA and avoiding chromosomal lesions.</text>
</comment>
<feature type="binding site" evidence="10">
    <location>
        <position position="73"/>
    </location>
    <ligand>
        <name>Mg(2+)</name>
        <dbReference type="ChEBI" id="CHEBI:18420"/>
    </ligand>
</feature>
<dbReference type="PANTHER" id="PTHR11067:SF9">
    <property type="entry name" value="INOSINE TRIPHOSPHATE PYROPHOSPHATASE"/>
    <property type="match status" value="1"/>
</dbReference>
<dbReference type="EMBL" id="CP155620">
    <property type="protein sequence ID" value="XBJ28960.1"/>
    <property type="molecule type" value="Genomic_DNA"/>
</dbReference>
<dbReference type="GO" id="GO:0005829">
    <property type="term" value="C:cytosol"/>
    <property type="evidence" value="ECO:0007669"/>
    <property type="project" value="TreeGrafter"/>
</dbReference>
<keyword evidence="3 10" id="KW-0479">Metal-binding</keyword>
<dbReference type="NCBIfam" id="TIGR00042">
    <property type="entry name" value="RdgB/HAM1 family non-canonical purine NTP pyrophosphatase"/>
    <property type="match status" value="1"/>
</dbReference>
<keyword evidence="7 10" id="KW-0546">Nucleotide metabolism</keyword>
<comment type="catalytic activity">
    <reaction evidence="9 10">
        <text>XTP + H2O = XMP + diphosphate + H(+)</text>
        <dbReference type="Rhea" id="RHEA:28610"/>
        <dbReference type="ChEBI" id="CHEBI:15377"/>
        <dbReference type="ChEBI" id="CHEBI:15378"/>
        <dbReference type="ChEBI" id="CHEBI:33019"/>
        <dbReference type="ChEBI" id="CHEBI:57464"/>
        <dbReference type="ChEBI" id="CHEBI:61314"/>
        <dbReference type="EC" id="3.6.1.66"/>
    </reaction>
</comment>
<feature type="binding site" evidence="10">
    <location>
        <position position="177"/>
    </location>
    <ligand>
        <name>substrate</name>
    </ligand>
</feature>
<evidence type="ECO:0000256" key="5">
    <source>
        <dbReference type="ARBA" id="ARBA00022801"/>
    </source>
</evidence>
<dbReference type="RefSeq" id="WP_348518405.1">
    <property type="nucleotide sequence ID" value="NZ_CP155620.1"/>
</dbReference>
<feature type="binding site" evidence="10">
    <location>
        <position position="74"/>
    </location>
    <ligand>
        <name>substrate</name>
    </ligand>
</feature>
<evidence type="ECO:0000256" key="4">
    <source>
        <dbReference type="ARBA" id="ARBA00022741"/>
    </source>
</evidence>
<dbReference type="GO" id="GO:0017111">
    <property type="term" value="F:ribonucleoside triphosphate phosphatase activity"/>
    <property type="evidence" value="ECO:0007669"/>
    <property type="project" value="InterPro"/>
</dbReference>
<evidence type="ECO:0000256" key="2">
    <source>
        <dbReference type="ARBA" id="ARBA00011738"/>
    </source>
</evidence>
<dbReference type="InterPro" id="IPR029001">
    <property type="entry name" value="ITPase-like_fam"/>
</dbReference>
<dbReference type="InterPro" id="IPR002637">
    <property type="entry name" value="RdgB/HAM1"/>
</dbReference>
<accession>A0AAU7E6T4</accession>
<sequence>MKILLATSNKHKVLEIKELLKEFEVYAFDEILKPFEIEEYGTSFKQNALIKARAVFDALNERQKNEFFVLSDDSGICVDILGGKPGIYSARFSGKGDDKSNRDELVKQMKEKGYKESKAHYMAAIAMVAFAGEFSVHGSMHGRVIDEERGENGFGYDSLFIPKGFDKTLAELSNDEKNQISHRFKALQNAKFILKNIKKVYNEK</sequence>
<dbReference type="FunFam" id="3.90.950.10:FF:000001">
    <property type="entry name" value="dITP/XTP pyrophosphatase"/>
    <property type="match status" value="1"/>
</dbReference>
<comment type="cofactor">
    <cofactor evidence="10">
        <name>Mg(2+)</name>
        <dbReference type="ChEBI" id="CHEBI:18420"/>
    </cofactor>
    <text evidence="10">Binds 1 Mg(2+) ion per subunit.</text>
</comment>
<dbReference type="AlphaFoldDB" id="A0AAU7E6T4"/>
<comment type="catalytic activity">
    <reaction evidence="10">
        <text>ITP + H2O = IMP + diphosphate + H(+)</text>
        <dbReference type="Rhea" id="RHEA:29399"/>
        <dbReference type="ChEBI" id="CHEBI:15377"/>
        <dbReference type="ChEBI" id="CHEBI:15378"/>
        <dbReference type="ChEBI" id="CHEBI:33019"/>
        <dbReference type="ChEBI" id="CHEBI:58053"/>
        <dbReference type="ChEBI" id="CHEBI:61402"/>
        <dbReference type="EC" id="3.6.1.66"/>
    </reaction>
</comment>
<dbReference type="EC" id="3.6.1.66" evidence="10"/>
<comment type="subunit">
    <text evidence="2 10">Homodimer.</text>
</comment>
<comment type="catalytic activity">
    <reaction evidence="8 10">
        <text>dITP + H2O = dIMP + diphosphate + H(+)</text>
        <dbReference type="Rhea" id="RHEA:28342"/>
        <dbReference type="ChEBI" id="CHEBI:15377"/>
        <dbReference type="ChEBI" id="CHEBI:15378"/>
        <dbReference type="ChEBI" id="CHEBI:33019"/>
        <dbReference type="ChEBI" id="CHEBI:61194"/>
        <dbReference type="ChEBI" id="CHEBI:61382"/>
        <dbReference type="EC" id="3.6.1.66"/>
    </reaction>
</comment>
<dbReference type="Pfam" id="PF01725">
    <property type="entry name" value="Ham1p_like"/>
    <property type="match status" value="1"/>
</dbReference>
<dbReference type="GO" id="GO:0036222">
    <property type="term" value="F:XTP diphosphatase activity"/>
    <property type="evidence" value="ECO:0007669"/>
    <property type="project" value="UniProtKB-UniRule"/>
</dbReference>
<protein>
    <recommendedName>
        <fullName evidence="10">dITP/XTP pyrophosphatase</fullName>
        <ecNumber evidence="10">3.6.1.66</ecNumber>
    </recommendedName>
    <alternativeName>
        <fullName evidence="10">Non-canonical purine NTP pyrophosphatase</fullName>
    </alternativeName>
    <alternativeName>
        <fullName evidence="10">Non-standard purine NTP pyrophosphatase</fullName>
    </alternativeName>
    <alternativeName>
        <fullName evidence="10">Nucleoside-triphosphate diphosphatase</fullName>
    </alternativeName>
    <alternativeName>
        <fullName evidence="10">Nucleoside-triphosphate pyrophosphatase</fullName>
        <shortName evidence="10">NTPase</shortName>
    </alternativeName>
</protein>
<dbReference type="GO" id="GO:0000166">
    <property type="term" value="F:nucleotide binding"/>
    <property type="evidence" value="ECO:0007669"/>
    <property type="project" value="UniProtKB-KW"/>
</dbReference>
<feature type="binding site" evidence="10">
    <location>
        <position position="38"/>
    </location>
    <ligand>
        <name>Mg(2+)</name>
        <dbReference type="ChEBI" id="CHEBI:18420"/>
    </ligand>
</feature>
<keyword evidence="4 10" id="KW-0547">Nucleotide-binding</keyword>
<evidence type="ECO:0000256" key="10">
    <source>
        <dbReference type="HAMAP-Rule" id="MF_01405"/>
    </source>
</evidence>
<dbReference type="GO" id="GO:0035870">
    <property type="term" value="F:dITP diphosphatase activity"/>
    <property type="evidence" value="ECO:0007669"/>
    <property type="project" value="UniProtKB-UniRule"/>
</dbReference>
<comment type="similarity">
    <text evidence="1 10 11">Belongs to the HAM1 NTPase family.</text>
</comment>
<feature type="binding site" evidence="10">
    <location>
        <begin position="154"/>
        <end position="157"/>
    </location>
    <ligand>
        <name>substrate</name>
    </ligand>
</feature>
<dbReference type="CDD" id="cd00515">
    <property type="entry name" value="HAM1"/>
    <property type="match status" value="1"/>
</dbReference>
<feature type="binding site" evidence="10">
    <location>
        <begin position="182"/>
        <end position="183"/>
    </location>
    <ligand>
        <name>substrate</name>
    </ligand>
</feature>
<dbReference type="PANTHER" id="PTHR11067">
    <property type="entry name" value="INOSINE TRIPHOSPHATE PYROPHOSPHATASE/HAM1 PROTEIN"/>
    <property type="match status" value="1"/>
</dbReference>
<dbReference type="Gene3D" id="3.90.950.10">
    <property type="match status" value="1"/>
</dbReference>
<evidence type="ECO:0000256" key="9">
    <source>
        <dbReference type="ARBA" id="ARBA00052017"/>
    </source>
</evidence>
<proteinExistence type="inferred from homology"/>
<dbReference type="SUPFAM" id="SSF52972">
    <property type="entry name" value="ITPase-like"/>
    <property type="match status" value="1"/>
</dbReference>
<dbReference type="GO" id="GO:0046872">
    <property type="term" value="F:metal ion binding"/>
    <property type="evidence" value="ECO:0007669"/>
    <property type="project" value="UniProtKB-KW"/>
</dbReference>